<feature type="domain" description="Reverse transcriptase" evidence="2">
    <location>
        <begin position="1"/>
        <end position="138"/>
    </location>
</feature>
<comment type="caution">
    <text evidence="3">The sequence shown here is derived from an EMBL/GenBank/DDBJ whole genome shotgun (WGS) entry which is preliminary data.</text>
</comment>
<evidence type="ECO:0000313" key="4">
    <source>
        <dbReference type="Proteomes" id="UP000324800"/>
    </source>
</evidence>
<dbReference type="PANTHER" id="PTHR33050">
    <property type="entry name" value="REVERSE TRANSCRIPTASE DOMAIN-CONTAINING PROTEIN"/>
    <property type="match status" value="1"/>
</dbReference>
<evidence type="ECO:0000259" key="2">
    <source>
        <dbReference type="PROSITE" id="PS50878"/>
    </source>
</evidence>
<feature type="region of interest" description="Disordered" evidence="1">
    <location>
        <begin position="506"/>
        <end position="530"/>
    </location>
</feature>
<dbReference type="OrthoDB" id="9950135at2759"/>
<dbReference type="InterPro" id="IPR036397">
    <property type="entry name" value="RNaseH_sf"/>
</dbReference>
<reference evidence="3 4" key="1">
    <citation type="submission" date="2019-03" db="EMBL/GenBank/DDBJ databases">
        <title>Single cell metagenomics reveals metabolic interactions within the superorganism composed of flagellate Streblomastix strix and complex community of Bacteroidetes bacteria on its surface.</title>
        <authorList>
            <person name="Treitli S.C."/>
            <person name="Kolisko M."/>
            <person name="Husnik F."/>
            <person name="Keeling P."/>
            <person name="Hampl V."/>
        </authorList>
    </citation>
    <scope>NUCLEOTIDE SEQUENCE [LARGE SCALE GENOMIC DNA]</scope>
    <source>
        <strain evidence="3">ST1C</strain>
    </source>
</reference>
<dbReference type="GO" id="GO:0003676">
    <property type="term" value="F:nucleic acid binding"/>
    <property type="evidence" value="ECO:0007669"/>
    <property type="project" value="InterPro"/>
</dbReference>
<dbReference type="EMBL" id="SNRW01021338">
    <property type="protein sequence ID" value="KAA6364689.1"/>
    <property type="molecule type" value="Genomic_DNA"/>
</dbReference>
<name>A0A5J4U2Z9_9EUKA</name>
<dbReference type="Pfam" id="PF00078">
    <property type="entry name" value="RVT_1"/>
    <property type="match status" value="1"/>
</dbReference>
<dbReference type="InterPro" id="IPR000477">
    <property type="entry name" value="RT_dom"/>
</dbReference>
<dbReference type="CDD" id="cd09275">
    <property type="entry name" value="RNase_HI_RT_DIRS1"/>
    <property type="match status" value="1"/>
</dbReference>
<protein>
    <submittedName>
        <fullName evidence="3">Putative Transposon Ty3-I Gag-Pol polyprotein</fullName>
    </submittedName>
</protein>
<dbReference type="Proteomes" id="UP000324800">
    <property type="component" value="Unassembled WGS sequence"/>
</dbReference>
<dbReference type="SUPFAM" id="SSF56672">
    <property type="entry name" value="DNA/RNA polymerases"/>
    <property type="match status" value="1"/>
</dbReference>
<accession>A0A5J4U2Z9</accession>
<proteinExistence type="predicted"/>
<dbReference type="Gene3D" id="3.30.420.10">
    <property type="entry name" value="Ribonuclease H-like superfamily/Ribonuclease H"/>
    <property type="match status" value="1"/>
</dbReference>
<evidence type="ECO:0000313" key="3">
    <source>
        <dbReference type="EMBL" id="KAA6364689.1"/>
    </source>
</evidence>
<dbReference type="InterPro" id="IPR043502">
    <property type="entry name" value="DNA/RNA_pol_sf"/>
</dbReference>
<feature type="compositionally biased region" description="Basic and acidic residues" evidence="1">
    <location>
        <begin position="506"/>
        <end position="515"/>
    </location>
</feature>
<dbReference type="AlphaFoldDB" id="A0A5J4U2Z9"/>
<dbReference type="InterPro" id="IPR052055">
    <property type="entry name" value="Hepadnavirus_pol/RT"/>
</dbReference>
<dbReference type="PANTHER" id="PTHR33050:SF7">
    <property type="entry name" value="RIBONUCLEASE H"/>
    <property type="match status" value="1"/>
</dbReference>
<dbReference type="InterPro" id="IPR043128">
    <property type="entry name" value="Rev_trsase/Diguanyl_cyclase"/>
</dbReference>
<organism evidence="3 4">
    <name type="scientific">Streblomastix strix</name>
    <dbReference type="NCBI Taxonomy" id="222440"/>
    <lineage>
        <taxon>Eukaryota</taxon>
        <taxon>Metamonada</taxon>
        <taxon>Preaxostyla</taxon>
        <taxon>Oxymonadida</taxon>
        <taxon>Streblomastigidae</taxon>
        <taxon>Streblomastix</taxon>
    </lineage>
</organism>
<evidence type="ECO:0000256" key="1">
    <source>
        <dbReference type="SAM" id="MobiDB-lite"/>
    </source>
</evidence>
<dbReference type="Gene3D" id="3.10.10.10">
    <property type="entry name" value="HIV Type 1 Reverse Transcriptase, subunit A, domain 1"/>
    <property type="match status" value="1"/>
</dbReference>
<feature type="compositionally biased region" description="Polar residues" evidence="1">
    <location>
        <begin position="516"/>
        <end position="530"/>
    </location>
</feature>
<sequence length="530" mass="61953">MNGTNQVRELVRKGDWATSLDLKSAFHLLIAYHPHRPYLAFEVMNKIYQYRAIPFGTQHSPIFLAQALALLLTKIMQESDIRIVNYVDDLLLSHQDKAKLKQQTLAIMQILERFGWTIAMDKCELEPKQQIDFLGWSWNIEKMYIKMIEERRRDLFKQIVQFIKIAQQQITIKIKYLAALIGRLNFLKTQIREASLCMQLMNAAKTKAVREMEQTGMIILPKEVLQELHWWRTKIKENRQTSLETKIPQAQMVSDASTKGWGTTLELQTGDTLVQHGQWRKQQKLQISNRKQMEAIFQGPYRYATIFKELQLKTILIRSDSSTAVQDLAKQRAGKTLQAGVKKIIKLFQQLEIEIVTQHIPGIVNRITDALSRMNTKGEYMINIIAFMIHCQIWKVALTLDLFTTKDNKVTDWYVTLNEEEEAETQWIDAFSKPWQNELFWIHPPISKQARSQIIGDSSNQSQLFQLHGGQVKHGSHLYQTNATDTQFLGRHLRYRVRAGRCDKRKTYFHQEKQPHSSWIKSRSSQKNTK</sequence>
<dbReference type="Gene3D" id="3.30.70.270">
    <property type="match status" value="1"/>
</dbReference>
<gene>
    <name evidence="3" type="ORF">EZS28_039785</name>
</gene>
<dbReference type="PROSITE" id="PS50878">
    <property type="entry name" value="RT_POL"/>
    <property type="match status" value="1"/>
</dbReference>